<dbReference type="InterPro" id="IPR006680">
    <property type="entry name" value="Amidohydro-rel"/>
</dbReference>
<keyword evidence="5" id="KW-0812">Transmembrane</keyword>
<dbReference type="PANTHER" id="PTHR11271">
    <property type="entry name" value="GUANINE DEAMINASE"/>
    <property type="match status" value="1"/>
</dbReference>
<keyword evidence="3" id="KW-0378">Hydrolase</keyword>
<evidence type="ECO:0000256" key="1">
    <source>
        <dbReference type="ARBA" id="ARBA00001947"/>
    </source>
</evidence>
<keyword evidence="4" id="KW-0862">Zinc</keyword>
<evidence type="ECO:0000259" key="6">
    <source>
        <dbReference type="Pfam" id="PF01979"/>
    </source>
</evidence>
<evidence type="ECO:0000256" key="4">
    <source>
        <dbReference type="ARBA" id="ARBA00022833"/>
    </source>
</evidence>
<keyword evidence="8" id="KW-1185">Reference proteome</keyword>
<dbReference type="GO" id="GO:0046098">
    <property type="term" value="P:guanine metabolic process"/>
    <property type="evidence" value="ECO:0007669"/>
    <property type="project" value="TreeGrafter"/>
</dbReference>
<name>A0A433SPJ8_ELYCH</name>
<evidence type="ECO:0000313" key="7">
    <source>
        <dbReference type="EMBL" id="RUS71139.1"/>
    </source>
</evidence>
<dbReference type="InterPro" id="IPR032466">
    <property type="entry name" value="Metal_Hydrolase"/>
</dbReference>
<accession>A0A433SPJ8</accession>
<evidence type="ECO:0000256" key="2">
    <source>
        <dbReference type="ARBA" id="ARBA00022723"/>
    </source>
</evidence>
<dbReference type="STRING" id="188477.A0A433SPJ8"/>
<dbReference type="EMBL" id="RQTK01001267">
    <property type="protein sequence ID" value="RUS71139.1"/>
    <property type="molecule type" value="Genomic_DNA"/>
</dbReference>
<evidence type="ECO:0000313" key="8">
    <source>
        <dbReference type="Proteomes" id="UP000271974"/>
    </source>
</evidence>
<keyword evidence="5" id="KW-0472">Membrane</keyword>
<protein>
    <recommendedName>
        <fullName evidence="6">Amidohydrolase-related domain-containing protein</fullName>
    </recommendedName>
</protein>
<comment type="caution">
    <text evidence="7">The sequence shown here is derived from an EMBL/GenBank/DDBJ whole genome shotgun (WGS) entry which is preliminary data.</text>
</comment>
<keyword evidence="2" id="KW-0479">Metal-binding</keyword>
<sequence length="281" mass="31194">MELMQDLAKIATEHSLPIQTHISENREEVKMIAGMYPQSKNYTDVYVQAGLLGDKTILAHGVYLSDLELEVIRTRGSGISHCPNSNFSLKSGILDVRKVMKAGVKLGLGTDFAGGHSPSMLDALRRGVTAANIYSFSPGFEPGEPLVTYRDLFRLATLGSAQVLGISDVVGNFEVGKQFDGINYNNNYYNSDNNNNNNYIYNYFLAVMYMYFLTVMGISDVVGNFEVGKQFDGINYNNNYYNSDNNNNNNNNNNDIYNYLLTVLGISDVVTTSDIPSTVRK</sequence>
<feature type="domain" description="Amidohydrolase-related" evidence="6">
    <location>
        <begin position="2"/>
        <end position="182"/>
    </location>
</feature>
<keyword evidence="5" id="KW-1133">Transmembrane helix</keyword>
<dbReference type="AlphaFoldDB" id="A0A433SPJ8"/>
<dbReference type="OrthoDB" id="194468at2759"/>
<gene>
    <name evidence="7" type="ORF">EGW08_021105</name>
</gene>
<organism evidence="7 8">
    <name type="scientific">Elysia chlorotica</name>
    <name type="common">Eastern emerald elysia</name>
    <name type="synonym">Sea slug</name>
    <dbReference type="NCBI Taxonomy" id="188477"/>
    <lineage>
        <taxon>Eukaryota</taxon>
        <taxon>Metazoa</taxon>
        <taxon>Spiralia</taxon>
        <taxon>Lophotrochozoa</taxon>
        <taxon>Mollusca</taxon>
        <taxon>Gastropoda</taxon>
        <taxon>Heterobranchia</taxon>
        <taxon>Euthyneura</taxon>
        <taxon>Panpulmonata</taxon>
        <taxon>Sacoglossa</taxon>
        <taxon>Placobranchoidea</taxon>
        <taxon>Plakobranchidae</taxon>
        <taxon>Elysia</taxon>
    </lineage>
</organism>
<dbReference type="InterPro" id="IPR051607">
    <property type="entry name" value="Metallo-dep_hydrolases"/>
</dbReference>
<evidence type="ECO:0000256" key="5">
    <source>
        <dbReference type="SAM" id="Phobius"/>
    </source>
</evidence>
<reference evidence="7 8" key="1">
    <citation type="submission" date="2019-01" db="EMBL/GenBank/DDBJ databases">
        <title>A draft genome assembly of the solar-powered sea slug Elysia chlorotica.</title>
        <authorList>
            <person name="Cai H."/>
            <person name="Li Q."/>
            <person name="Fang X."/>
            <person name="Li J."/>
            <person name="Curtis N.E."/>
            <person name="Altenburger A."/>
            <person name="Shibata T."/>
            <person name="Feng M."/>
            <person name="Maeda T."/>
            <person name="Schwartz J.A."/>
            <person name="Shigenobu S."/>
            <person name="Lundholm N."/>
            <person name="Nishiyama T."/>
            <person name="Yang H."/>
            <person name="Hasebe M."/>
            <person name="Li S."/>
            <person name="Pierce S.K."/>
            <person name="Wang J."/>
        </authorList>
    </citation>
    <scope>NUCLEOTIDE SEQUENCE [LARGE SCALE GENOMIC DNA]</scope>
    <source>
        <strain evidence="7">EC2010</strain>
        <tissue evidence="7">Whole organism of an adult</tissue>
    </source>
</reference>
<dbReference type="GO" id="GO:0008892">
    <property type="term" value="F:guanine deaminase activity"/>
    <property type="evidence" value="ECO:0007669"/>
    <property type="project" value="TreeGrafter"/>
</dbReference>
<dbReference type="SUPFAM" id="SSF51556">
    <property type="entry name" value="Metallo-dependent hydrolases"/>
    <property type="match status" value="1"/>
</dbReference>
<feature type="transmembrane region" description="Helical" evidence="5">
    <location>
        <begin position="200"/>
        <end position="222"/>
    </location>
</feature>
<dbReference type="PANTHER" id="PTHR11271:SF6">
    <property type="entry name" value="GUANINE DEAMINASE"/>
    <property type="match status" value="1"/>
</dbReference>
<dbReference type="GO" id="GO:0008270">
    <property type="term" value="F:zinc ion binding"/>
    <property type="evidence" value="ECO:0007669"/>
    <property type="project" value="TreeGrafter"/>
</dbReference>
<dbReference type="Proteomes" id="UP000271974">
    <property type="component" value="Unassembled WGS sequence"/>
</dbReference>
<dbReference type="Pfam" id="PF01979">
    <property type="entry name" value="Amidohydro_1"/>
    <property type="match status" value="1"/>
</dbReference>
<dbReference type="Gene3D" id="3.20.20.140">
    <property type="entry name" value="Metal-dependent hydrolases"/>
    <property type="match status" value="1"/>
</dbReference>
<dbReference type="GO" id="GO:0005829">
    <property type="term" value="C:cytosol"/>
    <property type="evidence" value="ECO:0007669"/>
    <property type="project" value="TreeGrafter"/>
</dbReference>
<proteinExistence type="predicted"/>
<comment type="cofactor">
    <cofactor evidence="1">
        <name>Zn(2+)</name>
        <dbReference type="ChEBI" id="CHEBI:29105"/>
    </cofactor>
</comment>
<evidence type="ECO:0000256" key="3">
    <source>
        <dbReference type="ARBA" id="ARBA00022801"/>
    </source>
</evidence>